<dbReference type="GeneID" id="93262052"/>
<dbReference type="GO" id="GO:0016787">
    <property type="term" value="F:hydrolase activity"/>
    <property type="evidence" value="ECO:0007669"/>
    <property type="project" value="UniProtKB-KW"/>
</dbReference>
<evidence type="ECO:0000313" key="4">
    <source>
        <dbReference type="Proteomes" id="UP000248598"/>
    </source>
</evidence>
<dbReference type="InterPro" id="IPR035093">
    <property type="entry name" value="RelE/ParE_toxin_dom_sf"/>
</dbReference>
<reference evidence="3 4" key="1">
    <citation type="submission" date="2018-06" db="EMBL/GenBank/DDBJ databases">
        <authorList>
            <consortium name="Pathogen Informatics"/>
            <person name="Doyle S."/>
        </authorList>
    </citation>
    <scope>NUCLEOTIDE SEQUENCE [LARGE SCALE GENOMIC DNA]</scope>
    <source>
        <strain evidence="3 4">NCTC10529</strain>
    </source>
</reference>
<dbReference type="Proteomes" id="UP000248598">
    <property type="component" value="Chromosome 1"/>
</dbReference>
<dbReference type="EMBL" id="LS483426">
    <property type="protein sequence ID" value="SQH24553.1"/>
    <property type="molecule type" value="Genomic_DNA"/>
</dbReference>
<dbReference type="PANTHER" id="PTHR40588:SF1">
    <property type="entry name" value="MRNA INTERFERASE TOXIN YAFQ"/>
    <property type="match status" value="1"/>
</dbReference>
<feature type="active site" description="Proton donor" evidence="2">
    <location>
        <position position="80"/>
    </location>
</feature>
<dbReference type="GO" id="GO:0006415">
    <property type="term" value="P:translational termination"/>
    <property type="evidence" value="ECO:0007669"/>
    <property type="project" value="TreeGrafter"/>
</dbReference>
<proteinExistence type="predicted"/>
<name>A0AAX2J3H2_KINKI</name>
<gene>
    <name evidence="3" type="primary">yafQ_1</name>
    <name evidence="3" type="ORF">NCTC10529_00741</name>
</gene>
<dbReference type="PIRSF" id="PIRSF006156">
    <property type="entry name" value="YafQ"/>
    <property type="match status" value="1"/>
</dbReference>
<evidence type="ECO:0000256" key="2">
    <source>
        <dbReference type="PIRSR" id="PIRSR006156-1"/>
    </source>
</evidence>
<dbReference type="GO" id="GO:0004521">
    <property type="term" value="F:RNA endonuclease activity"/>
    <property type="evidence" value="ECO:0007669"/>
    <property type="project" value="TreeGrafter"/>
</dbReference>
<dbReference type="AlphaFoldDB" id="A0AAX2J3H2"/>
<dbReference type="NCBIfam" id="TIGR02385">
    <property type="entry name" value="RelE_StbE"/>
    <property type="match status" value="1"/>
</dbReference>
<organism evidence="3 4">
    <name type="scientific">Kingella kingae</name>
    <dbReference type="NCBI Taxonomy" id="504"/>
    <lineage>
        <taxon>Bacteria</taxon>
        <taxon>Pseudomonadati</taxon>
        <taxon>Pseudomonadota</taxon>
        <taxon>Betaproteobacteria</taxon>
        <taxon>Neisseriales</taxon>
        <taxon>Neisseriaceae</taxon>
        <taxon>Kingella</taxon>
    </lineage>
</organism>
<dbReference type="EC" id="3.1.-.-" evidence="3"/>
<dbReference type="SUPFAM" id="SSF143011">
    <property type="entry name" value="RelE-like"/>
    <property type="match status" value="1"/>
</dbReference>
<dbReference type="Gene3D" id="3.30.2310.20">
    <property type="entry name" value="RelE-like"/>
    <property type="match status" value="1"/>
</dbReference>
<evidence type="ECO:0000313" key="3">
    <source>
        <dbReference type="EMBL" id="SQH24553.1"/>
    </source>
</evidence>
<dbReference type="InterPro" id="IPR007712">
    <property type="entry name" value="RelE/ParE_toxin"/>
</dbReference>
<accession>A0AAX2J3H2</accession>
<dbReference type="RefSeq" id="WP_003785127.1">
    <property type="nucleotide sequence ID" value="NZ_CP045141.1"/>
</dbReference>
<dbReference type="Pfam" id="PF15738">
    <property type="entry name" value="YafQ_toxin"/>
    <property type="match status" value="1"/>
</dbReference>
<dbReference type="PANTHER" id="PTHR40588">
    <property type="entry name" value="MRNA INTERFERASE TOXIN YAFQ"/>
    <property type="match status" value="1"/>
</dbReference>
<protein>
    <submittedName>
        <fullName evidence="3">mRNA interferase YafQ</fullName>
        <ecNumber evidence="3">3.1.-.-</ecNumber>
    </submittedName>
</protein>
<keyword evidence="3" id="KW-0378">Hydrolase</keyword>
<keyword evidence="1" id="KW-1277">Toxin-antitoxin system</keyword>
<dbReference type="InterPro" id="IPR004386">
    <property type="entry name" value="Toxin_YafQ-like"/>
</dbReference>
<sequence length="85" mass="9813">MKTLKTSNVFKKDLKKHGLAAELVDVLYYLQNGLTLPEKYRDHALKGEFAGFRDCHVKPDLVLIYRDNGELLELHRLDTHSEVFG</sequence>
<evidence type="ECO:0000256" key="1">
    <source>
        <dbReference type="ARBA" id="ARBA00022649"/>
    </source>
</evidence>
<dbReference type="GO" id="GO:0006402">
    <property type="term" value="P:mRNA catabolic process"/>
    <property type="evidence" value="ECO:0007669"/>
    <property type="project" value="TreeGrafter"/>
</dbReference>